<dbReference type="InterPro" id="IPR004111">
    <property type="entry name" value="Repressor_TetR_C"/>
</dbReference>
<dbReference type="InterPro" id="IPR001647">
    <property type="entry name" value="HTH_TetR"/>
</dbReference>
<keyword evidence="9" id="KW-1185">Reference proteome</keyword>
<evidence type="ECO:0000259" key="7">
    <source>
        <dbReference type="PROSITE" id="PS50977"/>
    </source>
</evidence>
<accession>A0A2A2DHD3</accession>
<dbReference type="PANTHER" id="PTHR44846:SF17">
    <property type="entry name" value="GNTR-FAMILY TRANSCRIPTIONAL REGULATOR"/>
    <property type="match status" value="1"/>
</dbReference>
<keyword evidence="1" id="KW-0805">Transcription regulation</keyword>
<reference evidence="8 9" key="1">
    <citation type="submission" date="2017-08" db="EMBL/GenBank/DDBJ databases">
        <title>Genome sequence of Streptomyces albireticuli NRRL B-1670.</title>
        <authorList>
            <person name="Graham D.E."/>
            <person name="Mahan K.M."/>
            <person name="Klingeman D.M."/>
            <person name="Hettich R.L."/>
            <person name="Parry R.J."/>
            <person name="Spain J.C."/>
        </authorList>
    </citation>
    <scope>NUCLEOTIDE SEQUENCE [LARGE SCALE GENOMIC DNA]</scope>
    <source>
        <strain evidence="8 9">NRRL B-1670</strain>
    </source>
</reference>
<feature type="domain" description="HTH gntR-type" evidence="6">
    <location>
        <begin position="12"/>
        <end position="80"/>
    </location>
</feature>
<dbReference type="InterPro" id="IPR036271">
    <property type="entry name" value="Tet_transcr_reg_TetR-rel_C_sf"/>
</dbReference>
<dbReference type="CDD" id="cd07377">
    <property type="entry name" value="WHTH_GntR"/>
    <property type="match status" value="1"/>
</dbReference>
<dbReference type="GO" id="GO:0003677">
    <property type="term" value="F:DNA binding"/>
    <property type="evidence" value="ECO:0007669"/>
    <property type="project" value="UniProtKB-UniRule"/>
</dbReference>
<dbReference type="Gene3D" id="1.10.357.10">
    <property type="entry name" value="Tetracycline Repressor, domain 2"/>
    <property type="match status" value="1"/>
</dbReference>
<evidence type="ECO:0000256" key="2">
    <source>
        <dbReference type="ARBA" id="ARBA00023125"/>
    </source>
</evidence>
<dbReference type="Gene3D" id="1.10.10.60">
    <property type="entry name" value="Homeodomain-like"/>
    <property type="match status" value="1"/>
</dbReference>
<sequence>MGAPERSAAPAPAPYLRIAAELRGRIVSGELRAGERIPSTRRITREWGVATATATKVLAVLRQEGLVRAVPGVGTVVEAPGALPGHPARTTRRNGARDGTRHGARDGESALTRERVVRTAVRIADAQGAAALSMRALAAELGVSTMVLYRYVPGKDELVLLMADAVFGEVELPAGAPADRRGRLEAAARLQWAVYRRHPWLARAVSFTRPLLSGNALALMEWMMAPVRERVTDASELLYIMVAVAGYVRGVAVNLEEEAEAERGAGVTGERWLEGRGERLEAIIQDGNYPMYARIAARRDLAFDLDSMFAFGLARMLDGLEPLLEGLPEGRGTGPSGEDT</sequence>
<dbReference type="SUPFAM" id="SSF48498">
    <property type="entry name" value="Tetracyclin repressor-like, C-terminal domain"/>
    <property type="match status" value="1"/>
</dbReference>
<name>A0A2A2DHD3_9ACTN</name>
<keyword evidence="2 4" id="KW-0238">DNA-binding</keyword>
<gene>
    <name evidence="8" type="ORF">CK936_00585</name>
</gene>
<dbReference type="Pfam" id="PF02909">
    <property type="entry name" value="TetR_C_1"/>
    <property type="match status" value="1"/>
</dbReference>
<dbReference type="InterPro" id="IPR036390">
    <property type="entry name" value="WH_DNA-bd_sf"/>
</dbReference>
<dbReference type="AlphaFoldDB" id="A0A2A2DHD3"/>
<evidence type="ECO:0000256" key="4">
    <source>
        <dbReference type="PROSITE-ProRule" id="PRU00335"/>
    </source>
</evidence>
<dbReference type="InterPro" id="IPR000524">
    <property type="entry name" value="Tscrpt_reg_HTH_GntR"/>
</dbReference>
<feature type="region of interest" description="Disordered" evidence="5">
    <location>
        <begin position="78"/>
        <end position="110"/>
    </location>
</feature>
<evidence type="ECO:0000256" key="5">
    <source>
        <dbReference type="SAM" id="MobiDB-lite"/>
    </source>
</evidence>
<dbReference type="GO" id="GO:0003700">
    <property type="term" value="F:DNA-binding transcription factor activity"/>
    <property type="evidence" value="ECO:0007669"/>
    <property type="project" value="InterPro"/>
</dbReference>
<dbReference type="EMBL" id="NSJV01000015">
    <property type="protein sequence ID" value="PAU50809.1"/>
    <property type="molecule type" value="Genomic_DNA"/>
</dbReference>
<dbReference type="InterPro" id="IPR050679">
    <property type="entry name" value="Bact_HTH_transcr_reg"/>
</dbReference>
<keyword evidence="3" id="KW-0804">Transcription</keyword>
<dbReference type="InterPro" id="IPR009057">
    <property type="entry name" value="Homeodomain-like_sf"/>
</dbReference>
<dbReference type="SUPFAM" id="SSF46689">
    <property type="entry name" value="Homeodomain-like"/>
    <property type="match status" value="1"/>
</dbReference>
<dbReference type="PROSITE" id="PS50949">
    <property type="entry name" value="HTH_GNTR"/>
    <property type="match status" value="1"/>
</dbReference>
<feature type="domain" description="HTH tetR-type" evidence="7">
    <location>
        <begin position="110"/>
        <end position="170"/>
    </location>
</feature>
<evidence type="ECO:0000259" key="6">
    <source>
        <dbReference type="PROSITE" id="PS50949"/>
    </source>
</evidence>
<evidence type="ECO:0000256" key="3">
    <source>
        <dbReference type="ARBA" id="ARBA00023163"/>
    </source>
</evidence>
<dbReference type="PROSITE" id="PS50977">
    <property type="entry name" value="HTH_TETR_2"/>
    <property type="match status" value="1"/>
</dbReference>
<evidence type="ECO:0000313" key="8">
    <source>
        <dbReference type="EMBL" id="PAU50809.1"/>
    </source>
</evidence>
<proteinExistence type="predicted"/>
<dbReference type="Pfam" id="PF00440">
    <property type="entry name" value="TetR_N"/>
    <property type="match status" value="1"/>
</dbReference>
<dbReference type="Proteomes" id="UP000218944">
    <property type="component" value="Unassembled WGS sequence"/>
</dbReference>
<dbReference type="Gene3D" id="1.10.10.10">
    <property type="entry name" value="Winged helix-like DNA-binding domain superfamily/Winged helix DNA-binding domain"/>
    <property type="match status" value="1"/>
</dbReference>
<dbReference type="SMART" id="SM00345">
    <property type="entry name" value="HTH_GNTR"/>
    <property type="match status" value="1"/>
</dbReference>
<feature type="DNA-binding region" description="H-T-H motif" evidence="4">
    <location>
        <begin position="133"/>
        <end position="152"/>
    </location>
</feature>
<organism evidence="8 9">
    <name type="scientific">Streptomyces albireticuli</name>
    <dbReference type="NCBI Taxonomy" id="1940"/>
    <lineage>
        <taxon>Bacteria</taxon>
        <taxon>Bacillati</taxon>
        <taxon>Actinomycetota</taxon>
        <taxon>Actinomycetes</taxon>
        <taxon>Kitasatosporales</taxon>
        <taxon>Streptomycetaceae</taxon>
        <taxon>Streptomyces</taxon>
    </lineage>
</organism>
<dbReference type="GO" id="GO:0045892">
    <property type="term" value="P:negative regulation of DNA-templated transcription"/>
    <property type="evidence" value="ECO:0007669"/>
    <property type="project" value="InterPro"/>
</dbReference>
<dbReference type="PANTHER" id="PTHR44846">
    <property type="entry name" value="MANNOSYL-D-GLYCERATE TRANSPORT/METABOLISM SYSTEM REPRESSOR MNGR-RELATED"/>
    <property type="match status" value="1"/>
</dbReference>
<feature type="compositionally biased region" description="Basic and acidic residues" evidence="5">
    <location>
        <begin position="95"/>
        <end position="110"/>
    </location>
</feature>
<evidence type="ECO:0000256" key="1">
    <source>
        <dbReference type="ARBA" id="ARBA00023015"/>
    </source>
</evidence>
<dbReference type="InterPro" id="IPR036388">
    <property type="entry name" value="WH-like_DNA-bd_sf"/>
</dbReference>
<dbReference type="RefSeq" id="WP_095578471.1">
    <property type="nucleotide sequence ID" value="NZ_JAJQQQ010000003.1"/>
</dbReference>
<evidence type="ECO:0000313" key="9">
    <source>
        <dbReference type="Proteomes" id="UP000218944"/>
    </source>
</evidence>
<dbReference type="SUPFAM" id="SSF46785">
    <property type="entry name" value="Winged helix' DNA-binding domain"/>
    <property type="match status" value="1"/>
</dbReference>
<protein>
    <submittedName>
        <fullName evidence="8">GntR family transcriptional regulator</fullName>
    </submittedName>
</protein>
<dbReference type="Pfam" id="PF00392">
    <property type="entry name" value="GntR"/>
    <property type="match status" value="1"/>
</dbReference>
<comment type="caution">
    <text evidence="8">The sequence shown here is derived from an EMBL/GenBank/DDBJ whole genome shotgun (WGS) entry which is preliminary data.</text>
</comment>